<dbReference type="InterPro" id="IPR004117">
    <property type="entry name" value="7tm6_olfct_rcpt"/>
</dbReference>
<evidence type="ECO:0000256" key="2">
    <source>
        <dbReference type="ARBA" id="ARBA00022475"/>
    </source>
</evidence>
<evidence type="ECO:0000256" key="1">
    <source>
        <dbReference type="ARBA" id="ARBA00004651"/>
    </source>
</evidence>
<accession>A0A7M7HB68</accession>
<keyword evidence="7 10" id="KW-0472">Membrane</keyword>
<feature type="transmembrane region" description="Helical" evidence="10">
    <location>
        <begin position="293"/>
        <end position="312"/>
    </location>
</feature>
<dbReference type="GeneID" id="100463109"/>
<proteinExistence type="inferred from homology"/>
<feature type="transmembrane region" description="Helical" evidence="10">
    <location>
        <begin position="122"/>
        <end position="142"/>
    </location>
</feature>
<keyword evidence="3 10" id="KW-0716">Sensory transduction</keyword>
<comment type="caution">
    <text evidence="10">Lacks conserved residue(s) required for the propagation of feature annotation.</text>
</comment>
<dbReference type="EnsemblMetazoa" id="NM_001190613">
    <property type="protein sequence ID" value="NP_001177542"/>
    <property type="gene ID" value="GeneID_100463109"/>
</dbReference>
<feature type="transmembrane region" description="Helical" evidence="10">
    <location>
        <begin position="31"/>
        <end position="51"/>
    </location>
</feature>
<keyword evidence="12" id="KW-1185">Reference proteome</keyword>
<feature type="transmembrane region" description="Helical" evidence="10">
    <location>
        <begin position="265"/>
        <end position="287"/>
    </location>
</feature>
<dbReference type="PANTHER" id="PTHR21137">
    <property type="entry name" value="ODORANT RECEPTOR"/>
    <property type="match status" value="1"/>
</dbReference>
<keyword evidence="2" id="KW-1003">Cell membrane</keyword>
<evidence type="ECO:0000256" key="9">
    <source>
        <dbReference type="ARBA" id="ARBA00023224"/>
    </source>
</evidence>
<evidence type="ECO:0000256" key="7">
    <source>
        <dbReference type="ARBA" id="ARBA00023136"/>
    </source>
</evidence>
<keyword evidence="8 10" id="KW-0675">Receptor</keyword>
<evidence type="ECO:0000256" key="4">
    <source>
        <dbReference type="ARBA" id="ARBA00022692"/>
    </source>
</evidence>
<comment type="similarity">
    <text evidence="10">Belongs to the insect chemoreceptor superfamily. Heteromeric odorant receptor channel (TC 1.A.69) family.</text>
</comment>
<evidence type="ECO:0000256" key="3">
    <source>
        <dbReference type="ARBA" id="ARBA00022606"/>
    </source>
</evidence>
<dbReference type="SMR" id="A0A7M7HB68"/>
<evidence type="ECO:0000256" key="8">
    <source>
        <dbReference type="ARBA" id="ARBA00023170"/>
    </source>
</evidence>
<dbReference type="KEGG" id="nvi:100463109"/>
<evidence type="ECO:0000313" key="11">
    <source>
        <dbReference type="EnsemblMetazoa" id="XP_008213309"/>
    </source>
</evidence>
<dbReference type="Pfam" id="PF02949">
    <property type="entry name" value="7tm_6"/>
    <property type="match status" value="1"/>
</dbReference>
<keyword evidence="9 10" id="KW-0807">Transducer</keyword>
<dbReference type="GO" id="GO:0005886">
    <property type="term" value="C:plasma membrane"/>
    <property type="evidence" value="ECO:0007669"/>
    <property type="project" value="UniProtKB-SubCell"/>
</dbReference>
<dbReference type="CTD" id="100463109"/>
<evidence type="ECO:0000313" key="12">
    <source>
        <dbReference type="Proteomes" id="UP000002358"/>
    </source>
</evidence>
<dbReference type="OrthoDB" id="7540137at2759"/>
<dbReference type="AlphaFoldDB" id="A0A7M7HB68"/>
<evidence type="ECO:0000256" key="6">
    <source>
        <dbReference type="ARBA" id="ARBA00022989"/>
    </source>
</evidence>
<dbReference type="GO" id="GO:0005549">
    <property type="term" value="F:odorant binding"/>
    <property type="evidence" value="ECO:0007669"/>
    <property type="project" value="InterPro"/>
</dbReference>
<dbReference type="RefSeq" id="NP_001177542.1">
    <property type="nucleotide sequence ID" value="NM_001190613.1"/>
</dbReference>
<dbReference type="RefSeq" id="XP_008213309.1">
    <property type="nucleotide sequence ID" value="XM_008215087.4"/>
</dbReference>
<feature type="transmembrane region" description="Helical" evidence="10">
    <location>
        <begin position="63"/>
        <end position="82"/>
    </location>
</feature>
<dbReference type="EnsemblMetazoa" id="XM_008215087">
    <property type="protein sequence ID" value="XP_008213309"/>
    <property type="gene ID" value="GeneID_100463109"/>
</dbReference>
<dbReference type="GO" id="GO:0004984">
    <property type="term" value="F:olfactory receptor activity"/>
    <property type="evidence" value="ECO:0007669"/>
    <property type="project" value="InterPro"/>
</dbReference>
<keyword evidence="6 10" id="KW-1133">Transmembrane helix</keyword>
<evidence type="ECO:0000256" key="10">
    <source>
        <dbReference type="RuleBase" id="RU351113"/>
    </source>
</evidence>
<keyword evidence="5 10" id="KW-0552">Olfaction</keyword>
<name>A0A7M7HB68_NASVI</name>
<comment type="subcellular location">
    <subcellularLocation>
        <location evidence="1 10">Cell membrane</location>
        <topology evidence="1 10">Multi-pass membrane protein</topology>
    </subcellularLocation>
</comment>
<dbReference type="InParanoid" id="A0A7M7HB68"/>
<sequence length="388" mass="44800">MEIFDQHYFSVNKALLKSTGLWPYESRRRKFCIRTFINLILGVFVIFPQLVRIYNYFGVNMDMVLEHAAILLFILTTYLKFLTSVYYEEKLKVVYDNIAKNWQAIKDENEVNILSQYSESGWFLTISYIMYIVIAASAYSLLPMAPVLLDMIDPLNETRPRLYILGGEYFIVDNVEDYGKVYAFELVPAAVTVWLICAVDSMYAASIEHCLGLLAIVKLRLQMCTQPSCDSRKDVSYRLIVQLIRLHKDIINFTDILESSYSSSFLILVGVNVLFLSFECIIVLTRFGQTMELIRYSMIMVGIVVHLFYLSWPGQKLTDLSIGLFQDAYLNEWYTCSTRAQKLLNLMILRCSKPCQLTAGGIYVMNFSNFAKIVKTSMSYMTVFASFR</sequence>
<organism evidence="11 12">
    <name type="scientific">Nasonia vitripennis</name>
    <name type="common">Parasitic wasp</name>
    <dbReference type="NCBI Taxonomy" id="7425"/>
    <lineage>
        <taxon>Eukaryota</taxon>
        <taxon>Metazoa</taxon>
        <taxon>Ecdysozoa</taxon>
        <taxon>Arthropoda</taxon>
        <taxon>Hexapoda</taxon>
        <taxon>Insecta</taxon>
        <taxon>Pterygota</taxon>
        <taxon>Neoptera</taxon>
        <taxon>Endopterygota</taxon>
        <taxon>Hymenoptera</taxon>
        <taxon>Apocrita</taxon>
        <taxon>Proctotrupomorpha</taxon>
        <taxon>Chalcidoidea</taxon>
        <taxon>Pteromalidae</taxon>
        <taxon>Pteromalinae</taxon>
        <taxon>Nasonia</taxon>
    </lineage>
</organism>
<dbReference type="GO" id="GO:0007165">
    <property type="term" value="P:signal transduction"/>
    <property type="evidence" value="ECO:0007669"/>
    <property type="project" value="UniProtKB-KW"/>
</dbReference>
<keyword evidence="4 10" id="KW-0812">Transmembrane</keyword>
<reference evidence="11" key="1">
    <citation type="submission" date="2021-01" db="UniProtKB">
        <authorList>
            <consortium name="EnsemblMetazoa"/>
        </authorList>
    </citation>
    <scope>IDENTIFICATION</scope>
</reference>
<dbReference type="PANTHER" id="PTHR21137:SF35">
    <property type="entry name" value="ODORANT RECEPTOR 19A-RELATED"/>
    <property type="match status" value="1"/>
</dbReference>
<evidence type="ECO:0000256" key="5">
    <source>
        <dbReference type="ARBA" id="ARBA00022725"/>
    </source>
</evidence>
<dbReference type="Proteomes" id="UP000002358">
    <property type="component" value="Chromosome 3"/>
</dbReference>
<protein>
    <recommendedName>
        <fullName evidence="10">Odorant receptor</fullName>
    </recommendedName>
</protein>